<evidence type="ECO:0000313" key="7">
    <source>
        <dbReference type="EMBL" id="PSH62118.1"/>
    </source>
</evidence>
<name>A0A2P7B6N5_9HYPH</name>
<dbReference type="Gene3D" id="1.20.1250.20">
    <property type="entry name" value="MFS general substrate transporter like domains"/>
    <property type="match status" value="1"/>
</dbReference>
<dbReference type="RefSeq" id="WP_106665786.1">
    <property type="nucleotide sequence ID" value="NZ_PGGM01000010.1"/>
</dbReference>
<gene>
    <name evidence="7" type="ORF">CU103_19940</name>
</gene>
<dbReference type="InterPro" id="IPR011701">
    <property type="entry name" value="MFS"/>
</dbReference>
<reference evidence="8" key="1">
    <citation type="submission" date="2017-11" db="EMBL/GenBank/DDBJ databases">
        <authorList>
            <person name="Kuznetsova I."/>
            <person name="Sazanova A."/>
            <person name="Chirak E."/>
            <person name="Safronova V."/>
            <person name="Willems A."/>
        </authorList>
    </citation>
    <scope>NUCLEOTIDE SEQUENCE [LARGE SCALE GENOMIC DNA]</scope>
    <source>
        <strain evidence="8">CCBAU 03422</strain>
    </source>
</reference>
<organism evidence="7 8">
    <name type="scientific">Phyllobacterium sophorae</name>
    <dbReference type="NCBI Taxonomy" id="1520277"/>
    <lineage>
        <taxon>Bacteria</taxon>
        <taxon>Pseudomonadati</taxon>
        <taxon>Pseudomonadota</taxon>
        <taxon>Alphaproteobacteria</taxon>
        <taxon>Hyphomicrobiales</taxon>
        <taxon>Phyllobacteriaceae</taxon>
        <taxon>Phyllobacterium</taxon>
    </lineage>
</organism>
<dbReference type="GO" id="GO:0005886">
    <property type="term" value="C:plasma membrane"/>
    <property type="evidence" value="ECO:0007669"/>
    <property type="project" value="TreeGrafter"/>
</dbReference>
<dbReference type="InterPro" id="IPR036259">
    <property type="entry name" value="MFS_trans_sf"/>
</dbReference>
<accession>A0A2P7B6N5</accession>
<feature type="transmembrane region" description="Helical" evidence="5">
    <location>
        <begin position="184"/>
        <end position="206"/>
    </location>
</feature>
<feature type="transmembrane region" description="Helical" evidence="5">
    <location>
        <begin position="32"/>
        <end position="59"/>
    </location>
</feature>
<feature type="transmembrane region" description="Helical" evidence="5">
    <location>
        <begin position="123"/>
        <end position="143"/>
    </location>
</feature>
<dbReference type="InterPro" id="IPR005829">
    <property type="entry name" value="Sugar_transporter_CS"/>
</dbReference>
<dbReference type="PROSITE" id="PS00216">
    <property type="entry name" value="SUGAR_TRANSPORT_1"/>
    <property type="match status" value="1"/>
</dbReference>
<feature type="domain" description="Major facilitator superfamily (MFS) profile" evidence="6">
    <location>
        <begin position="32"/>
        <end position="331"/>
    </location>
</feature>
<dbReference type="InterPro" id="IPR020846">
    <property type="entry name" value="MFS_dom"/>
</dbReference>
<feature type="transmembrane region" description="Helical" evidence="5">
    <location>
        <begin position="71"/>
        <end position="90"/>
    </location>
</feature>
<evidence type="ECO:0000256" key="5">
    <source>
        <dbReference type="SAM" id="Phobius"/>
    </source>
</evidence>
<protein>
    <recommendedName>
        <fullName evidence="6">Major facilitator superfamily (MFS) profile domain-containing protein</fullName>
    </recommendedName>
</protein>
<dbReference type="AlphaFoldDB" id="A0A2P7B6N5"/>
<dbReference type="GO" id="GO:0046943">
    <property type="term" value="F:carboxylic acid transmembrane transporter activity"/>
    <property type="evidence" value="ECO:0007669"/>
    <property type="project" value="TreeGrafter"/>
</dbReference>
<dbReference type="PANTHER" id="PTHR23508">
    <property type="entry name" value="CARBOXYLIC ACID TRANSPORTER PROTEIN HOMOLOG"/>
    <property type="match status" value="1"/>
</dbReference>
<keyword evidence="3 5" id="KW-1133">Transmembrane helix</keyword>
<dbReference type="OrthoDB" id="9784658at2"/>
<keyword evidence="4 5" id="KW-0472">Membrane</keyword>
<dbReference type="PROSITE" id="PS00217">
    <property type="entry name" value="SUGAR_TRANSPORT_2"/>
    <property type="match status" value="1"/>
</dbReference>
<dbReference type="EMBL" id="PGGM01000010">
    <property type="protein sequence ID" value="PSH62118.1"/>
    <property type="molecule type" value="Genomic_DNA"/>
</dbReference>
<feature type="transmembrane region" description="Helical" evidence="5">
    <location>
        <begin position="97"/>
        <end position="117"/>
    </location>
</feature>
<dbReference type="PROSITE" id="PS50850">
    <property type="entry name" value="MFS"/>
    <property type="match status" value="1"/>
</dbReference>
<sequence>MRHLETEAGQQPVVDIGRLVDDGPWVTSRKLVLLYCALALVFDGLDNQLLGFVIPSLIAEWQVSRIDFAPALALGFAGMAIGSPIGGMFADRIGRKIARIVAVAVFGTATVMIGFTHSVNQIILFRFIAGLGLGGAVPAAMALTAEFTPQNRRSLSVILGIACIPIGGMIAGVIAAQILPSQGWRTLFIISGSAPLVLAAVLMFVLPESPQYLLRRGSNVAGLTASIRKLGADFATNTTFVDQREVSVSRPSFGALLAPLLRRNTLAMWAAFFFCQMPVFILYGWAPTLLTSQGFDVQFASFGLALFNLGGTVGCFAAAWESVALARRLAL</sequence>
<evidence type="ECO:0000313" key="8">
    <source>
        <dbReference type="Proteomes" id="UP000241764"/>
    </source>
</evidence>
<keyword evidence="2 5" id="KW-0812">Transmembrane</keyword>
<dbReference type="SUPFAM" id="SSF103473">
    <property type="entry name" value="MFS general substrate transporter"/>
    <property type="match status" value="1"/>
</dbReference>
<comment type="subcellular location">
    <subcellularLocation>
        <location evidence="1">Membrane</location>
        <topology evidence="1">Multi-pass membrane protein</topology>
    </subcellularLocation>
</comment>
<dbReference type="PANTHER" id="PTHR23508:SF10">
    <property type="entry name" value="CARBOXYLIC ACID TRANSPORTER PROTEIN HOMOLOG"/>
    <property type="match status" value="1"/>
</dbReference>
<feature type="transmembrane region" description="Helical" evidence="5">
    <location>
        <begin position="298"/>
        <end position="320"/>
    </location>
</feature>
<evidence type="ECO:0000256" key="2">
    <source>
        <dbReference type="ARBA" id="ARBA00022692"/>
    </source>
</evidence>
<dbReference type="Proteomes" id="UP000241764">
    <property type="component" value="Unassembled WGS sequence"/>
</dbReference>
<feature type="transmembrane region" description="Helical" evidence="5">
    <location>
        <begin position="155"/>
        <end position="178"/>
    </location>
</feature>
<evidence type="ECO:0000256" key="1">
    <source>
        <dbReference type="ARBA" id="ARBA00004141"/>
    </source>
</evidence>
<evidence type="ECO:0000256" key="3">
    <source>
        <dbReference type="ARBA" id="ARBA00022989"/>
    </source>
</evidence>
<evidence type="ECO:0000259" key="6">
    <source>
        <dbReference type="PROSITE" id="PS50850"/>
    </source>
</evidence>
<evidence type="ECO:0000256" key="4">
    <source>
        <dbReference type="ARBA" id="ARBA00023136"/>
    </source>
</evidence>
<feature type="transmembrane region" description="Helical" evidence="5">
    <location>
        <begin position="266"/>
        <end position="286"/>
    </location>
</feature>
<comment type="caution">
    <text evidence="7">The sequence shown here is derived from an EMBL/GenBank/DDBJ whole genome shotgun (WGS) entry which is preliminary data.</text>
</comment>
<keyword evidence="8" id="KW-1185">Reference proteome</keyword>
<proteinExistence type="predicted"/>
<dbReference type="Pfam" id="PF07690">
    <property type="entry name" value="MFS_1"/>
    <property type="match status" value="1"/>
</dbReference>